<evidence type="ECO:0000256" key="1">
    <source>
        <dbReference type="ARBA" id="ARBA00018672"/>
    </source>
</evidence>
<name>A0A069RCD8_PEPLI</name>
<keyword evidence="2" id="KW-0597">Phosphoprotein</keyword>
<protein>
    <recommendedName>
        <fullName evidence="1">Stage 0 sporulation protein A homolog</fullName>
    </recommendedName>
</protein>
<dbReference type="InterPro" id="IPR050595">
    <property type="entry name" value="Bact_response_regulator"/>
</dbReference>
<evidence type="ECO:0000313" key="6">
    <source>
        <dbReference type="EMBL" id="KDR94709.1"/>
    </source>
</evidence>
<gene>
    <name evidence="6" type="ORF">CLIT_13c00310</name>
</gene>
<reference evidence="6 7" key="1">
    <citation type="submission" date="2014-03" db="EMBL/GenBank/DDBJ databases">
        <title>Genome sequence of Clostridium litorale W6, DSM 5388.</title>
        <authorList>
            <person name="Poehlein A."/>
            <person name="Jagirdar A."/>
            <person name="Khonsari B."/>
            <person name="Chibani C.M."/>
            <person name="Gutierrez Gutierrez D.A."/>
            <person name="Davydova E."/>
            <person name="Alghaithi H.S."/>
            <person name="Nair K.P."/>
            <person name="Dhamotharan K."/>
            <person name="Chandran L."/>
            <person name="G W."/>
            <person name="Daniel R."/>
        </authorList>
    </citation>
    <scope>NUCLEOTIDE SEQUENCE [LARGE SCALE GENOMIC DNA]</scope>
    <source>
        <strain evidence="6 7">W6</strain>
    </source>
</reference>
<dbReference type="PANTHER" id="PTHR44591">
    <property type="entry name" value="STRESS RESPONSE REGULATOR PROTEIN 1"/>
    <property type="match status" value="1"/>
</dbReference>
<dbReference type="OrthoDB" id="37094at2"/>
<evidence type="ECO:0000256" key="3">
    <source>
        <dbReference type="ARBA" id="ARBA00024867"/>
    </source>
</evidence>
<feature type="domain" description="Response regulatory" evidence="5">
    <location>
        <begin position="3"/>
        <end position="119"/>
    </location>
</feature>
<dbReference type="EMBL" id="JJMM01000013">
    <property type="protein sequence ID" value="KDR94709.1"/>
    <property type="molecule type" value="Genomic_DNA"/>
</dbReference>
<evidence type="ECO:0000256" key="2">
    <source>
        <dbReference type="ARBA" id="ARBA00022553"/>
    </source>
</evidence>
<dbReference type="AlphaFoldDB" id="A0A069RCD8"/>
<comment type="caution">
    <text evidence="4">Lacks conserved residue(s) required for the propagation of feature annotation.</text>
</comment>
<dbReference type="Pfam" id="PF00072">
    <property type="entry name" value="Response_reg"/>
    <property type="match status" value="1"/>
</dbReference>
<accession>A0A069RCD8</accession>
<dbReference type="Gene3D" id="3.40.50.2300">
    <property type="match status" value="1"/>
</dbReference>
<keyword evidence="7" id="KW-1185">Reference proteome</keyword>
<evidence type="ECO:0000256" key="4">
    <source>
        <dbReference type="PROSITE-ProRule" id="PRU00169"/>
    </source>
</evidence>
<organism evidence="6 7">
    <name type="scientific">Peptoclostridium litorale DSM 5388</name>
    <dbReference type="NCBI Taxonomy" id="1121324"/>
    <lineage>
        <taxon>Bacteria</taxon>
        <taxon>Bacillati</taxon>
        <taxon>Bacillota</taxon>
        <taxon>Clostridia</taxon>
        <taxon>Peptostreptococcales</taxon>
        <taxon>Peptoclostridiaceae</taxon>
        <taxon>Peptoclostridium</taxon>
    </lineage>
</organism>
<comment type="function">
    <text evidence="3">May play the central regulatory role in sporulation. It may be an element of the effector pathway responsible for the activation of sporulation genes in response to nutritional stress. Spo0A may act in concert with spo0H (a sigma factor) to control the expression of some genes that are critical to the sporulation process.</text>
</comment>
<sequence length="286" mass="32797">MNNILVLDNSAYIRHRIKGILKKYSIGIHEAVNSNEFFAVLGKNKNEIGLIITEVNLEKEDGLDIMAHAKKRGHEIPFLVLTGQNKKGIFIKSIENGAADYILKPFDDDFLLDRILTNMKFSYESDDSFDKKKVSMDFNRYISGEIKKAEKGRYELSAFMCVISNKDGDDEEDVGNRLDEVGRIVYPKIKQLFWDTDIFMSFGSCSYLGVLPFCTFENTKVVEGKIQEVFEELAEENRVLDRYEVETVFVTYPNEIQSKAELFPKLKEKLALMDAEKEHKEVGLDG</sequence>
<dbReference type="SUPFAM" id="SSF52172">
    <property type="entry name" value="CheY-like"/>
    <property type="match status" value="1"/>
</dbReference>
<comment type="caution">
    <text evidence="6">The sequence shown here is derived from an EMBL/GenBank/DDBJ whole genome shotgun (WGS) entry which is preliminary data.</text>
</comment>
<dbReference type="PROSITE" id="PS50110">
    <property type="entry name" value="RESPONSE_REGULATORY"/>
    <property type="match status" value="1"/>
</dbReference>
<proteinExistence type="predicted"/>
<dbReference type="InterPro" id="IPR011006">
    <property type="entry name" value="CheY-like_superfamily"/>
</dbReference>
<dbReference type="eggNOG" id="COG3706">
    <property type="taxonomic scope" value="Bacteria"/>
</dbReference>
<dbReference type="Proteomes" id="UP000027946">
    <property type="component" value="Unassembled WGS sequence"/>
</dbReference>
<evidence type="ECO:0000259" key="5">
    <source>
        <dbReference type="PROSITE" id="PS50110"/>
    </source>
</evidence>
<dbReference type="RefSeq" id="WP_038265776.1">
    <property type="nucleotide sequence ID" value="NZ_FSRH01000017.1"/>
</dbReference>
<dbReference type="SMART" id="SM00448">
    <property type="entry name" value="REC"/>
    <property type="match status" value="1"/>
</dbReference>
<dbReference type="GO" id="GO:0000160">
    <property type="term" value="P:phosphorelay signal transduction system"/>
    <property type="evidence" value="ECO:0007669"/>
    <property type="project" value="InterPro"/>
</dbReference>
<dbReference type="STRING" id="1121324.CLIT_13c00310"/>
<dbReference type="CDD" id="cd00156">
    <property type="entry name" value="REC"/>
    <property type="match status" value="1"/>
</dbReference>
<dbReference type="InterPro" id="IPR001789">
    <property type="entry name" value="Sig_transdc_resp-reg_receiver"/>
</dbReference>
<evidence type="ECO:0000313" key="7">
    <source>
        <dbReference type="Proteomes" id="UP000027946"/>
    </source>
</evidence>
<dbReference type="PANTHER" id="PTHR44591:SF3">
    <property type="entry name" value="RESPONSE REGULATORY DOMAIN-CONTAINING PROTEIN"/>
    <property type="match status" value="1"/>
</dbReference>